<name>A0A3M8QQY2_9PROT</name>
<comment type="caution">
    <text evidence="1">The sequence shown here is derived from an EMBL/GenBank/DDBJ whole genome shotgun (WGS) entry which is preliminary data.</text>
</comment>
<dbReference type="InterPro" id="IPR019291">
    <property type="entry name" value="Host_attachment_protein"/>
</dbReference>
<dbReference type="EMBL" id="RIZI01000190">
    <property type="protein sequence ID" value="RNF58693.1"/>
    <property type="molecule type" value="Genomic_DNA"/>
</dbReference>
<sequence length="148" mass="16372">MTSTWVLVSNAAEARLFLNEGCGKGLQLVHDWAHPDSRKHEGDLVTDGASRVQQSDARGERSAIQWETSPKETEMQRFAAELMEYLAAGRVAGDFRHLVLVAPPHFLGLLREKMDAATSATVRATLNKDYSQEAVPELVERLAKVICP</sequence>
<dbReference type="Pfam" id="PF10116">
    <property type="entry name" value="Host_attach"/>
    <property type="match status" value="1"/>
</dbReference>
<reference evidence="1" key="1">
    <citation type="submission" date="2018-10" db="EMBL/GenBank/DDBJ databases">
        <title>Acidithiobacillus sulfuriphilus sp. nov.: an extremely acidophilic sulfur-oxidizing chemolithotroph isolated from a neutral pH environment.</title>
        <authorList>
            <person name="Falagan C."/>
            <person name="Moya-Beltran A."/>
            <person name="Quatrini R."/>
            <person name="Johnson D.B."/>
        </authorList>
    </citation>
    <scope>NUCLEOTIDE SEQUENCE [LARGE SCALE GENOMIC DNA]</scope>
    <source>
        <strain evidence="1">CJ-2</strain>
    </source>
</reference>
<organism evidence="1">
    <name type="scientific">Acidithiobacillus sulfuriphilus</name>
    <dbReference type="NCBI Taxonomy" id="1867749"/>
    <lineage>
        <taxon>Bacteria</taxon>
        <taxon>Pseudomonadati</taxon>
        <taxon>Pseudomonadota</taxon>
        <taxon>Acidithiobacillia</taxon>
        <taxon>Acidithiobacillales</taxon>
        <taxon>Acidithiobacillaceae</taxon>
        <taxon>Acidithiobacillus</taxon>
    </lineage>
</organism>
<proteinExistence type="predicted"/>
<gene>
    <name evidence="1" type="ORF">EC580_12630</name>
</gene>
<evidence type="ECO:0000313" key="1">
    <source>
        <dbReference type="EMBL" id="RNF58693.1"/>
    </source>
</evidence>
<dbReference type="AlphaFoldDB" id="A0A3M8QQY2"/>
<dbReference type="RefSeq" id="WP_123105598.1">
    <property type="nucleotide sequence ID" value="NZ_CP127527.1"/>
</dbReference>
<protein>
    <submittedName>
        <fullName evidence="1">Host attachment protein</fullName>
    </submittedName>
</protein>
<accession>A0A3M8QQY2</accession>
<dbReference type="OrthoDB" id="5297477at2"/>